<feature type="region of interest" description="Lon-protease-like" evidence="11">
    <location>
        <begin position="354"/>
        <end position="457"/>
    </location>
</feature>
<dbReference type="NCBIfam" id="TIGR00416">
    <property type="entry name" value="sms"/>
    <property type="match status" value="1"/>
</dbReference>
<dbReference type="Pfam" id="PF18073">
    <property type="entry name" value="Zn_ribbon_LapB"/>
    <property type="match status" value="1"/>
</dbReference>
<evidence type="ECO:0000256" key="2">
    <source>
        <dbReference type="ARBA" id="ARBA00022741"/>
    </source>
</evidence>
<keyword evidence="8 11" id="KW-0346">Stress response</keyword>
<dbReference type="GO" id="GO:0008270">
    <property type="term" value="F:zinc ion binding"/>
    <property type="evidence" value="ECO:0007669"/>
    <property type="project" value="UniProtKB-KW"/>
</dbReference>
<evidence type="ECO:0000256" key="8">
    <source>
        <dbReference type="ARBA" id="ARBA00023016"/>
    </source>
</evidence>
<dbReference type="HAMAP" id="MF_01498">
    <property type="entry name" value="RadA_bact"/>
    <property type="match status" value="1"/>
</dbReference>
<dbReference type="AlphaFoldDB" id="A0A9D1CIA4"/>
<dbReference type="FunFam" id="3.40.50.300:FF:000050">
    <property type="entry name" value="DNA repair protein RadA"/>
    <property type="match status" value="1"/>
</dbReference>
<dbReference type="Gene3D" id="3.30.230.10">
    <property type="match status" value="1"/>
</dbReference>
<dbReference type="InterPro" id="IPR027417">
    <property type="entry name" value="P-loop_NTPase"/>
</dbReference>
<dbReference type="InterPro" id="IPR014721">
    <property type="entry name" value="Ribsml_uS5_D2-typ_fold_subgr"/>
</dbReference>
<comment type="function">
    <text evidence="13">DNA-dependent ATPase involved in processing of recombination intermediates, plays a role in repairing DNA breaks. Stimulates the branch migration of RecA-mediated strand transfer reactions, allowing the 3' invading strand to extend heteroduplex DNA faster. Binds ssDNA in the presence of ADP but not other nucleotides, has ATPase activity that is stimulated by ssDNA and various branched DNA structures, but inhibited by SSB. Does not have RecA's homology-searching function.</text>
</comment>
<sequence>MARGKTLFVCGECGYESGRWLGKCPGCGAWNTMTEQAVEPAIKTAVRPQKRPGGLGAEPMTLADIEGEAHVRRQCGMDELDRVLGGGIVEGSVVLVGGDPGVGKSTLLLQVCGRLAGAGARVLYVTGEESARQIKLRANRLHVQADTLWILAENAMDDILARFEALQPSFMVVDSIQTVYRPELSAAPGSVSQVRECASLLMRAAKSQGCAVFLVGHVTKEGAIAGPRVLEHMVDAVLYFEGDRRHAWRILRAVKNRFGSVNELGLFEMRDSGMEAVENPSELLLSQWARGASGSVVTCGLEGTRPMLVDVQALVARTPFGMPRRTADGLDGARVALLLAVLEKRVGLRLYDQDVYINVAGGMTLSEPAADLPLCMAVASSLRDVPLPQDTVVFGEVGLSGEVRAVSQADRRLAEAARLGFTRCVLPRENLRGLNRPESIALEGVDTVAQAVVTLLR</sequence>
<evidence type="ECO:0000256" key="3">
    <source>
        <dbReference type="ARBA" id="ARBA00022763"/>
    </source>
</evidence>
<feature type="domain" description="RecA family profile 1" evidence="14">
    <location>
        <begin position="69"/>
        <end position="218"/>
    </location>
</feature>
<dbReference type="Pfam" id="PF13481">
    <property type="entry name" value="AAA_25"/>
    <property type="match status" value="1"/>
</dbReference>
<evidence type="ECO:0000256" key="7">
    <source>
        <dbReference type="ARBA" id="ARBA00022840"/>
    </source>
</evidence>
<evidence type="ECO:0000313" key="15">
    <source>
        <dbReference type="EMBL" id="HIQ62148.1"/>
    </source>
</evidence>
<evidence type="ECO:0000256" key="9">
    <source>
        <dbReference type="ARBA" id="ARBA00023125"/>
    </source>
</evidence>
<evidence type="ECO:0000256" key="10">
    <source>
        <dbReference type="ARBA" id="ARBA00023204"/>
    </source>
</evidence>
<dbReference type="SUPFAM" id="SSF54211">
    <property type="entry name" value="Ribosomal protein S5 domain 2-like"/>
    <property type="match status" value="1"/>
</dbReference>
<reference evidence="15" key="2">
    <citation type="journal article" date="2021" name="PeerJ">
        <title>Extensive microbial diversity within the chicken gut microbiome revealed by metagenomics and culture.</title>
        <authorList>
            <person name="Gilroy R."/>
            <person name="Ravi A."/>
            <person name="Getino M."/>
            <person name="Pursley I."/>
            <person name="Horton D.L."/>
            <person name="Alikhan N.F."/>
            <person name="Baker D."/>
            <person name="Gharbi K."/>
            <person name="Hall N."/>
            <person name="Watson M."/>
            <person name="Adriaenssens E.M."/>
            <person name="Foster-Nyarko E."/>
            <person name="Jarju S."/>
            <person name="Secka A."/>
            <person name="Antonio M."/>
            <person name="Oren A."/>
            <person name="Chaudhuri R.R."/>
            <person name="La Ragione R."/>
            <person name="Hildebrand F."/>
            <person name="Pallen M.J."/>
        </authorList>
    </citation>
    <scope>NUCLEOTIDE SEQUENCE</scope>
    <source>
        <strain evidence="15">ChiHile30-977</strain>
    </source>
</reference>
<keyword evidence="4 13" id="KW-0863">Zinc-finger</keyword>
<comment type="caution">
    <text evidence="15">The sequence shown here is derived from an EMBL/GenBank/DDBJ whole genome shotgun (WGS) entry which is preliminary data.</text>
</comment>
<keyword evidence="1 11" id="KW-0479">Metal-binding</keyword>
<dbReference type="PANTHER" id="PTHR32472:SF10">
    <property type="entry name" value="DNA REPAIR PROTEIN RADA-LIKE PROTEIN"/>
    <property type="match status" value="1"/>
</dbReference>
<keyword evidence="10 11" id="KW-0234">DNA repair</keyword>
<dbReference type="InterPro" id="IPR020588">
    <property type="entry name" value="RecA_ATP-bd"/>
</dbReference>
<evidence type="ECO:0000256" key="13">
    <source>
        <dbReference type="RuleBase" id="RU003555"/>
    </source>
</evidence>
<evidence type="ECO:0000256" key="11">
    <source>
        <dbReference type="HAMAP-Rule" id="MF_01498"/>
    </source>
</evidence>
<dbReference type="InterPro" id="IPR004504">
    <property type="entry name" value="DNA_repair_RadA"/>
</dbReference>
<feature type="short sequence motif" description="RadA KNRFG motif" evidence="11">
    <location>
        <begin position="255"/>
        <end position="259"/>
    </location>
</feature>
<evidence type="ECO:0000259" key="14">
    <source>
        <dbReference type="PROSITE" id="PS50162"/>
    </source>
</evidence>
<dbReference type="PANTHER" id="PTHR32472">
    <property type="entry name" value="DNA REPAIR PROTEIN RADA"/>
    <property type="match status" value="1"/>
</dbReference>
<dbReference type="InterPro" id="IPR020568">
    <property type="entry name" value="Ribosomal_Su5_D2-typ_SF"/>
</dbReference>
<gene>
    <name evidence="11 15" type="primary">radA</name>
    <name evidence="15" type="ORF">IAA66_01000</name>
</gene>
<keyword evidence="9 11" id="KW-0238">DNA-binding</keyword>
<dbReference type="InterPro" id="IPR003593">
    <property type="entry name" value="AAA+_ATPase"/>
</dbReference>
<evidence type="ECO:0000313" key="16">
    <source>
        <dbReference type="Proteomes" id="UP000886819"/>
    </source>
</evidence>
<comment type="function">
    <text evidence="11">Plays a role in repairing double-strand DNA breaks, probably involving stabilizing or processing branched DNA or blocked replication forks.</text>
</comment>
<evidence type="ECO:0000256" key="4">
    <source>
        <dbReference type="ARBA" id="ARBA00022771"/>
    </source>
</evidence>
<organism evidence="15 16">
    <name type="scientific">Candidatus Avichristensenella intestinipullorum</name>
    <dbReference type="NCBI Taxonomy" id="2840693"/>
    <lineage>
        <taxon>Bacteria</taxon>
        <taxon>Bacillati</taxon>
        <taxon>Bacillota</taxon>
        <taxon>Clostridia</taxon>
        <taxon>Candidatus Avichristensenella</taxon>
    </lineage>
</organism>
<dbReference type="CDD" id="cd01121">
    <property type="entry name" value="RadA_SMS_N"/>
    <property type="match status" value="1"/>
</dbReference>
<evidence type="ECO:0000256" key="12">
    <source>
        <dbReference type="NCBIfam" id="TIGR00416"/>
    </source>
</evidence>
<dbReference type="PRINTS" id="PR01874">
    <property type="entry name" value="DNAREPAIRADA"/>
</dbReference>
<dbReference type="InterPro" id="IPR041166">
    <property type="entry name" value="Rubredoxin_2"/>
</dbReference>
<reference evidence="15" key="1">
    <citation type="submission" date="2020-10" db="EMBL/GenBank/DDBJ databases">
        <authorList>
            <person name="Gilroy R."/>
        </authorList>
    </citation>
    <scope>NUCLEOTIDE SEQUENCE</scope>
    <source>
        <strain evidence="15">ChiHile30-977</strain>
    </source>
</reference>
<dbReference type="PROSITE" id="PS50162">
    <property type="entry name" value="RECA_2"/>
    <property type="match status" value="1"/>
</dbReference>
<dbReference type="GO" id="GO:0005829">
    <property type="term" value="C:cytosol"/>
    <property type="evidence" value="ECO:0007669"/>
    <property type="project" value="TreeGrafter"/>
</dbReference>
<keyword evidence="5" id="KW-0378">Hydrolase</keyword>
<dbReference type="GO" id="GO:0003684">
    <property type="term" value="F:damaged DNA binding"/>
    <property type="evidence" value="ECO:0007669"/>
    <property type="project" value="InterPro"/>
</dbReference>
<keyword evidence="6 13" id="KW-0862">Zinc</keyword>
<dbReference type="GO" id="GO:0005524">
    <property type="term" value="F:ATP binding"/>
    <property type="evidence" value="ECO:0007669"/>
    <property type="project" value="UniProtKB-UniRule"/>
</dbReference>
<comment type="similarity">
    <text evidence="11 13">Belongs to the RecA family. RadA subfamily.</text>
</comment>
<dbReference type="SUPFAM" id="SSF52540">
    <property type="entry name" value="P-loop containing nucleoside triphosphate hydrolases"/>
    <property type="match status" value="1"/>
</dbReference>
<feature type="binding site" evidence="11">
    <location>
        <begin position="98"/>
        <end position="105"/>
    </location>
    <ligand>
        <name>ATP</name>
        <dbReference type="ChEBI" id="CHEBI:30616"/>
    </ligand>
</feature>
<evidence type="ECO:0000256" key="1">
    <source>
        <dbReference type="ARBA" id="ARBA00022723"/>
    </source>
</evidence>
<dbReference type="EMBL" id="DVFI01000012">
    <property type="protein sequence ID" value="HIQ62148.1"/>
    <property type="molecule type" value="Genomic_DNA"/>
</dbReference>
<dbReference type="GO" id="GO:0016787">
    <property type="term" value="F:hydrolase activity"/>
    <property type="evidence" value="ECO:0007669"/>
    <property type="project" value="UniProtKB-KW"/>
</dbReference>
<dbReference type="Gene3D" id="3.40.50.300">
    <property type="entry name" value="P-loop containing nucleotide triphosphate hydrolases"/>
    <property type="match status" value="1"/>
</dbReference>
<keyword evidence="3 11" id="KW-0227">DNA damage</keyword>
<proteinExistence type="inferred from homology"/>
<dbReference type="GO" id="GO:0140664">
    <property type="term" value="F:ATP-dependent DNA damage sensor activity"/>
    <property type="evidence" value="ECO:0007669"/>
    <property type="project" value="InterPro"/>
</dbReference>
<accession>A0A9D1CIA4</accession>
<evidence type="ECO:0000256" key="5">
    <source>
        <dbReference type="ARBA" id="ARBA00022801"/>
    </source>
</evidence>
<dbReference type="GO" id="GO:0000725">
    <property type="term" value="P:recombinational repair"/>
    <property type="evidence" value="ECO:0007669"/>
    <property type="project" value="UniProtKB-UniRule"/>
</dbReference>
<keyword evidence="2 11" id="KW-0547">Nucleotide-binding</keyword>
<dbReference type="Proteomes" id="UP000886819">
    <property type="component" value="Unassembled WGS sequence"/>
</dbReference>
<dbReference type="SMART" id="SM00382">
    <property type="entry name" value="AAA"/>
    <property type="match status" value="1"/>
</dbReference>
<keyword evidence="7 11" id="KW-0067">ATP-binding</keyword>
<name>A0A9D1CIA4_9FIRM</name>
<evidence type="ECO:0000256" key="6">
    <source>
        <dbReference type="ARBA" id="ARBA00022833"/>
    </source>
</evidence>
<comment type="domain">
    <text evidence="11">The middle region has homology to RecA with ATPase motifs including the RadA KNRFG motif, while the C-terminus is homologous to Lon protease.</text>
</comment>
<protein>
    <recommendedName>
        <fullName evidence="11 12">DNA repair protein RadA</fullName>
    </recommendedName>
</protein>
<dbReference type="Pfam" id="PF13541">
    <property type="entry name" value="ChlI"/>
    <property type="match status" value="1"/>
</dbReference>